<evidence type="ECO:0000259" key="1">
    <source>
        <dbReference type="Pfam" id="PF13229"/>
    </source>
</evidence>
<proteinExistence type="predicted"/>
<dbReference type="SMART" id="SM00710">
    <property type="entry name" value="PbH1"/>
    <property type="match status" value="5"/>
</dbReference>
<reference evidence="3" key="2">
    <citation type="submission" date="2023-08" db="EMBL/GenBank/DDBJ databases">
        <title>Identification and characterization of horizontal gene transfer across gut microbiota members of farm animals based on homology search.</title>
        <authorList>
            <person name="Schwarzerova J."/>
            <person name="Nykrynova M."/>
            <person name="Jureckova K."/>
            <person name="Cejkova D."/>
            <person name="Rychlik I."/>
        </authorList>
    </citation>
    <scope>NUCLEOTIDE SEQUENCE</scope>
    <source>
        <strain evidence="3">ET15</strain>
        <strain evidence="2">ET37</strain>
    </source>
</reference>
<dbReference type="InterPro" id="IPR011050">
    <property type="entry name" value="Pectin_lyase_fold/virulence"/>
</dbReference>
<evidence type="ECO:0000313" key="2">
    <source>
        <dbReference type="EMBL" id="MDN0023712.1"/>
    </source>
</evidence>
<keyword evidence="4" id="KW-1185">Reference proteome</keyword>
<evidence type="ECO:0000313" key="4">
    <source>
        <dbReference type="Proteomes" id="UP001167831"/>
    </source>
</evidence>
<dbReference type="InterPro" id="IPR006626">
    <property type="entry name" value="PbH1"/>
</dbReference>
<feature type="domain" description="Right handed beta helix" evidence="1">
    <location>
        <begin position="165"/>
        <end position="334"/>
    </location>
</feature>
<organism evidence="3 5">
    <name type="scientific">Leyella lascolaii</name>
    <dbReference type="NCBI Taxonomy" id="1776379"/>
    <lineage>
        <taxon>Bacteria</taxon>
        <taxon>Pseudomonadati</taxon>
        <taxon>Bacteroidota</taxon>
        <taxon>Bacteroidia</taxon>
        <taxon>Bacteroidales</taxon>
        <taxon>Prevotellaceae</taxon>
        <taxon>Leyella</taxon>
    </lineage>
</organism>
<protein>
    <submittedName>
        <fullName evidence="3">Right-handed parallel beta-helix repeat-containing protein</fullName>
    </submittedName>
</protein>
<dbReference type="Proteomes" id="UP001167831">
    <property type="component" value="Unassembled WGS sequence"/>
</dbReference>
<dbReference type="AlphaFoldDB" id="A0AAW7JLD6"/>
<dbReference type="NCBIfam" id="NF041518">
    <property type="entry name" value="choice_anch_Q"/>
    <property type="match status" value="1"/>
</dbReference>
<dbReference type="Pfam" id="PF13229">
    <property type="entry name" value="Beta_helix"/>
    <property type="match status" value="1"/>
</dbReference>
<dbReference type="PROSITE" id="PS51257">
    <property type="entry name" value="PROKAR_LIPOPROTEIN"/>
    <property type="match status" value="1"/>
</dbReference>
<dbReference type="InterPro" id="IPR039448">
    <property type="entry name" value="Beta_helix"/>
</dbReference>
<comment type="caution">
    <text evidence="3">The sequence shown here is derived from an EMBL/GenBank/DDBJ whole genome shotgun (WGS) entry which is preliminary data.</text>
</comment>
<gene>
    <name evidence="2" type="ORF">QVN81_11895</name>
    <name evidence="3" type="ORF">QVN84_11155</name>
</gene>
<dbReference type="Proteomes" id="UP001168478">
    <property type="component" value="Unassembled WGS sequence"/>
</dbReference>
<accession>A0AAW7JLD6</accession>
<reference evidence="3" key="1">
    <citation type="submission" date="2023-06" db="EMBL/GenBank/DDBJ databases">
        <authorList>
            <person name="Zeman M."/>
            <person name="Kubasova T."/>
            <person name="Jahodarova E."/>
            <person name="Nykrynova M."/>
            <person name="Rychlik I."/>
        </authorList>
    </citation>
    <scope>NUCLEOTIDE SEQUENCE</scope>
    <source>
        <strain evidence="3">ET15</strain>
        <strain evidence="2">ET37</strain>
    </source>
</reference>
<dbReference type="SUPFAM" id="SSF51126">
    <property type="entry name" value="Pectin lyase-like"/>
    <property type="match status" value="1"/>
</dbReference>
<dbReference type="EMBL" id="JAUEIF010000011">
    <property type="protein sequence ID" value="MDN0026070.1"/>
    <property type="molecule type" value="Genomic_DNA"/>
</dbReference>
<evidence type="ECO:0000313" key="3">
    <source>
        <dbReference type="EMBL" id="MDN0026070.1"/>
    </source>
</evidence>
<dbReference type="InterPro" id="IPR059226">
    <property type="entry name" value="Choice_anch_Q_dom"/>
</dbReference>
<name>A0AAW7JLD6_9BACT</name>
<evidence type="ECO:0000313" key="5">
    <source>
        <dbReference type="Proteomes" id="UP001168478"/>
    </source>
</evidence>
<dbReference type="EMBL" id="JAUEIE010000017">
    <property type="protein sequence ID" value="MDN0023712.1"/>
    <property type="molecule type" value="Genomic_DNA"/>
</dbReference>
<sequence>MKAEYIYILIVLIVSHVICSCDDEDSFSMSTSDTLTFSTDTIKLDTVFSTVPSSTRSFWVYNKSGSGLRNINVRLENGNQAGFRVNVDGTYLSPSSGFQTNGIEVRNKDSIRVFVELTSPVNNGDKPLKIEDNIVFTLESGIRQKVNLTAYSWDATIMKNVVIDNDSIFDSVSKPIVVYGGITVTDGSTLTISPGTTIYFHGDAGMNVYGKLNCQGEAGREITLRGDRLDNMFDYLPYDYVSGQWLGIRFYETSYDNEIRYTDIHGTFDGIRVDSADVSRPKLVIENSTIHNCQGYALTAESSNLIIKNCEFTNTLHNCIAIKGGKTDINNCTFAQFYPFDSNRGSAFYFSEDKYPQSSLICANSIITGYADDEMMIQTASDEEEKTAAYLFDHCIIRTPKITTEDSVRFANVIFEEYEDTVKTGVKHFRKIDSQNLRYDFRLDSISPAINAADPATATLYDRYGTKRDERPDIGAYEYFMKSEHKRYRNERKRNQNYNQKLRRL</sequence>
<dbReference type="InterPro" id="IPR012334">
    <property type="entry name" value="Pectin_lyas_fold"/>
</dbReference>
<dbReference type="Gene3D" id="2.160.20.10">
    <property type="entry name" value="Single-stranded right-handed beta-helix, Pectin lyase-like"/>
    <property type="match status" value="1"/>
</dbReference>